<reference evidence="2" key="1">
    <citation type="submission" date="2011-02" db="EMBL/GenBank/DDBJ databases">
        <authorList>
            <person name="Aslett M."/>
        </authorList>
    </citation>
    <scope>NUCLEOTIDE SEQUENCE</scope>
    <source>
        <strain evidence="2">Liverpool</strain>
    </source>
</reference>
<feature type="region of interest" description="Disordered" evidence="1">
    <location>
        <begin position="1317"/>
        <end position="1354"/>
    </location>
</feature>
<dbReference type="OMA" id="WESRRQQ"/>
<evidence type="ECO:0000256" key="1">
    <source>
        <dbReference type="SAM" id="MobiDB-lite"/>
    </source>
</evidence>
<accession>F0VLE7</accession>
<sequence length="1741" mass="186658">MAQGVNERIPCETSPPAPATRCEHCHTAAQLQTLEPLCFDHLLSFLDLRDFCALSSVSRSLRATLLTDLSRAGRCVSCLAVHCLCDTPVHPPLGVLRHARSLDSVLPLSVGSTTLKSDTVLLPENTRGETYLVDPTLPSYRLPERFLPHDEGSSFTIESGASFCRAAPTQGNCGSDKNAEVLSVPECRPLGPRTLTAPSSAPPQGITICSKPVGGSVEEGSGEGRFSGGCVGGPGESSPAPLVAPCEVPEATVDPSRSRILSDTQAAPLHGWWSFSDEASGCSQLCAVPLWKAFLLVAKGLSVLRVGPPAFGAVPLALWGHLLRENAATLREISVSSTLRWESRRQQQRRQRALLDLLCRLESPSSDIQAALASASRFLPPIPSRPDSPPSSLFPKGRPPRSEHSECTGGEQETGRCVSHSAAIQACRSLSRPCEDILLPALKSLAIAWGPCSGLLQLFRRYTCRQCEELQLVVADMPTATCWSDAVESVLDRVGNGGKLRRFRFAVAPKGFVQERSLICWLLPSAEDADGRIDSRRHPPEVPNASWLAALEELSIDTDDPWLLPKAAQLIAAVTRPSGQPAGLAGPRPPGGTGPAPRGEGAAPSGDPRETLWGSMGTPDGVTARRGLRNVSEISESGAGAERLGGGVCSAAVTGNAATSKGRRVRHRSCGLLERRQVRGKSDGQEAERSPHADAHQAAQRRLSGVETRSESPGAAACAFRQTPCGRVEHLDSGRDETGPQTVSRASGEEGRSAVSLQNSRPVSRTLRDVDDEVRSEMSSSCVLRFPSLRVCSFRCGSVPAAGAGCFSWDSVESLLASAPAGCALRFHGDILFTTCSYGPCRFLASSVSPSRSPVGPTVNPAEHERRSSCSRGRVNSSRTVAGRDSARPSSPPHWEPFLDASLPAQRSASTRQGLLCAPPRREEHPRQRQLFPGCRVADRRPQICVKSATVVLQEIRGEASLDSLLSPAFHAPLRLCCVRRKAATASGRDTKRIERRSASRVHCVRGDQTRRESQGCTQGETPAGGCRDVRFRAHLEVPFLPKSSGWGSQVADASSHRRCAYAQTTKAWCGSGNVSCPPEPSLLPTGRALFGSESGKGFRPKLLFPAVQVQLASPVEAGPSLSPSRPETSPSQSAELEDAYVEGGGEQPLRKSTQVPAWPGADGLGATVSRLEEKHSQRRPRQHRLPEWRLWCAEYLSGILDELPGYCLFFPPVAPFPTGAAHGCGALDAAPRSENDACVGAHSDVRGAHSDVRGATARDQGGALRGRHDSPFDREPSGRAKTGWQCCCVFSQGERGDERGTEGSRCVFTLHRRGSRGERRSERSRNPIVGSENGRTWATWPLEGEGDRQPSGGLGEPFRVSISEIGDSQPDSVALLTALCLDAESRQRFRGIALECIFSAAQPAASSADRSARASDISCVEIAAECLAPVQMLLERLPDSLRPPLEILRLFVDATATEDAVVANPRSCISGPIRTVSPTSLDGYRIPADVCVAQQEKEDGSVSLPARLIERRATEGEHDNFKKPPASGCVASQAYDPDGARGGREVHAPGSRSARSVPEGGEDDHSAQGKTVTSHSRRAVEDGRGKRQQLSKKAVLEACRRSEDLSLSDAATCRDCFSLARTTCVQADESTALLFPCADTAGKGYGSLVSLLFALRRVYTDLNRVEVRVLRGDPPGTKFAAWKLATVEGTEASDCWSCLVSNSARLRALHQVLVFFQFYPACVWHGQYVFETFVAYVRDG</sequence>
<dbReference type="InParanoid" id="F0VLE7"/>
<feature type="compositionally biased region" description="Basic and acidic residues" evidence="1">
    <location>
        <begin position="673"/>
        <end position="695"/>
    </location>
</feature>
<feature type="compositionally biased region" description="Basic and acidic residues" evidence="1">
    <location>
        <begin position="1317"/>
        <end position="1326"/>
    </location>
</feature>
<dbReference type="OrthoDB" id="331119at2759"/>
<feature type="region of interest" description="Disordered" evidence="1">
    <location>
        <begin position="1514"/>
        <end position="1589"/>
    </location>
</feature>
<dbReference type="Proteomes" id="UP000007494">
    <property type="component" value="Chromosome X"/>
</dbReference>
<feature type="compositionally biased region" description="Polar residues" evidence="1">
    <location>
        <begin position="1122"/>
        <end position="1135"/>
    </location>
</feature>
<reference evidence="4" key="3">
    <citation type="journal article" date="2012" name="PLoS Pathog.">
        <title>Comparative genomics of the apicomplexan parasites Toxoplasma gondii and Neospora caninum: Coccidia differing in host range and transmission strategy.</title>
        <authorList>
            <person name="Reid A.J."/>
            <person name="Vermont S.J."/>
            <person name="Cotton J.A."/>
            <person name="Harris D."/>
            <person name="Hill-Cawthorne G.A."/>
            <person name="Konen-Waisman S."/>
            <person name="Latham S.M."/>
            <person name="Mourier T."/>
            <person name="Norton R."/>
            <person name="Quail M.A."/>
            <person name="Sanders M."/>
            <person name="Shanmugam D."/>
            <person name="Sohal A."/>
            <person name="Wasmuth J.D."/>
            <person name="Brunk B."/>
            <person name="Grigg M.E."/>
            <person name="Howard J.C."/>
            <person name="Parkinson J."/>
            <person name="Roos D.S."/>
            <person name="Trees A.J."/>
            <person name="Berriman M."/>
            <person name="Pain A."/>
            <person name="Wastling J.M."/>
        </authorList>
    </citation>
    <scope>NUCLEOTIDE SEQUENCE [LARGE SCALE GENOMIC DNA]</scope>
    <source>
        <strain evidence="4">Liverpool</strain>
    </source>
</reference>
<reference evidence="2" key="2">
    <citation type="submission" date="2011-03" db="EMBL/GenBank/DDBJ databases">
        <title>Comparative genomics and transcriptomics of Neospora caninum and Toxoplasma gondii.</title>
        <authorList>
            <person name="Reid A.J."/>
            <person name="Sohal A."/>
            <person name="Harris D."/>
            <person name="Quail M."/>
            <person name="Sanders M."/>
            <person name="Berriman M."/>
            <person name="Wastling J.M."/>
            <person name="Pain A."/>
        </authorList>
    </citation>
    <scope>NUCLEOTIDE SEQUENCE</scope>
    <source>
        <strain evidence="2">Liverpool</strain>
    </source>
</reference>
<evidence type="ECO:0000313" key="2">
    <source>
        <dbReference type="EMBL" id="CBZ54075.1"/>
    </source>
</evidence>
<dbReference type="GeneID" id="13442055"/>
<dbReference type="VEuPathDB" id="ToxoDB:NCLIV_045080"/>
<feature type="compositionally biased region" description="Low complexity" evidence="1">
    <location>
        <begin position="595"/>
        <end position="606"/>
    </location>
</feature>
<evidence type="ECO:0000313" key="3">
    <source>
        <dbReference type="EMBL" id="CEL68771.1"/>
    </source>
</evidence>
<feature type="region of interest" description="Disordered" evidence="1">
    <location>
        <begin position="1117"/>
        <end position="1136"/>
    </location>
</feature>
<dbReference type="CDD" id="cd09917">
    <property type="entry name" value="F-box_SF"/>
    <property type="match status" value="1"/>
</dbReference>
<feature type="compositionally biased region" description="Polar residues" evidence="1">
    <location>
        <begin position="870"/>
        <end position="880"/>
    </location>
</feature>
<feature type="region of interest" description="Disordered" evidence="1">
    <location>
        <begin position="847"/>
        <end position="899"/>
    </location>
</feature>
<feature type="compositionally biased region" description="Pro residues" evidence="1">
    <location>
        <begin position="380"/>
        <end position="389"/>
    </location>
</feature>
<proteinExistence type="predicted"/>
<feature type="region of interest" description="Disordered" evidence="1">
    <location>
        <begin position="656"/>
        <end position="717"/>
    </location>
</feature>
<feature type="compositionally biased region" description="Basic and acidic residues" evidence="1">
    <location>
        <begin position="1514"/>
        <end position="1523"/>
    </location>
</feature>
<feature type="compositionally biased region" description="Basic and acidic residues" evidence="1">
    <location>
        <begin position="1539"/>
        <end position="1548"/>
    </location>
</feature>
<feature type="compositionally biased region" description="Low complexity" evidence="1">
    <location>
        <begin position="847"/>
        <end position="859"/>
    </location>
</feature>
<dbReference type="EMBL" id="LN714485">
    <property type="protein sequence ID" value="CEL68771.1"/>
    <property type="molecule type" value="Genomic_DNA"/>
</dbReference>
<feature type="compositionally biased region" description="Basic and acidic residues" evidence="1">
    <location>
        <begin position="1267"/>
        <end position="1278"/>
    </location>
</feature>
<name>F0VLE7_NEOCL</name>
<dbReference type="EMBL" id="FR823391">
    <property type="protein sequence ID" value="CBZ54075.1"/>
    <property type="molecule type" value="Genomic_DNA"/>
</dbReference>
<organism evidence="2 4">
    <name type="scientific">Neospora caninum (strain Liverpool)</name>
    <dbReference type="NCBI Taxonomy" id="572307"/>
    <lineage>
        <taxon>Eukaryota</taxon>
        <taxon>Sar</taxon>
        <taxon>Alveolata</taxon>
        <taxon>Apicomplexa</taxon>
        <taxon>Conoidasida</taxon>
        <taxon>Coccidia</taxon>
        <taxon>Eucoccidiorida</taxon>
        <taxon>Eimeriorina</taxon>
        <taxon>Sarcocystidae</taxon>
        <taxon>Neospora</taxon>
    </lineage>
</organism>
<feature type="region of interest" description="Disordered" evidence="1">
    <location>
        <begin position="379"/>
        <end position="413"/>
    </location>
</feature>
<keyword evidence="4" id="KW-1185">Reference proteome</keyword>
<protein>
    <submittedName>
        <fullName evidence="3">F-box domain-containing protein, putative</fullName>
    </submittedName>
    <submittedName>
        <fullName evidence="2">Putative F-box domain-containing protein</fullName>
    </submittedName>
</protein>
<feature type="region of interest" description="Disordered" evidence="1">
    <location>
        <begin position="1250"/>
        <end position="1278"/>
    </location>
</feature>
<feature type="compositionally biased region" description="Basic and acidic residues" evidence="1">
    <location>
        <begin position="729"/>
        <end position="738"/>
    </location>
</feature>
<feature type="region of interest" description="Disordered" evidence="1">
    <location>
        <begin position="1144"/>
        <end position="1165"/>
    </location>
</feature>
<feature type="region of interest" description="Disordered" evidence="1">
    <location>
        <begin position="729"/>
        <end position="764"/>
    </location>
</feature>
<reference evidence="3" key="4">
    <citation type="journal article" date="2015" name="PLoS ONE">
        <title>Comprehensive Evaluation of Toxoplasma gondii VEG and Neospora caninum LIV Genomes with Tachyzoite Stage Transcriptome and Proteome Defines Novel Transcript Features.</title>
        <authorList>
            <person name="Ramaprasad A."/>
            <person name="Mourier T."/>
            <person name="Naeem R."/>
            <person name="Malas T.B."/>
            <person name="Moussa E."/>
            <person name="Panigrahi A."/>
            <person name="Vermont S.J."/>
            <person name="Otto T.D."/>
            <person name="Wastling J."/>
            <person name="Pain A."/>
        </authorList>
    </citation>
    <scope>NUCLEOTIDE SEQUENCE</scope>
    <source>
        <strain evidence="3">Liverpool</strain>
    </source>
</reference>
<evidence type="ECO:0000313" key="4">
    <source>
        <dbReference type="Proteomes" id="UP000007494"/>
    </source>
</evidence>
<dbReference type="RefSeq" id="XP_003884106.1">
    <property type="nucleotide sequence ID" value="XM_003884057.1"/>
</dbReference>
<dbReference type="eggNOG" id="ENOG502QZYM">
    <property type="taxonomic scope" value="Eukaryota"/>
</dbReference>
<gene>
    <name evidence="3" type="ORF">BN1204_045080</name>
    <name evidence="2" type="ORF">NCLIV_045080</name>
</gene>
<feature type="region of interest" description="Disordered" evidence="1">
    <location>
        <begin position="578"/>
        <end position="625"/>
    </location>
</feature>